<organism evidence="16 17">
    <name type="scientific">SAR86 cluster bacterium SAR86E</name>
    <dbReference type="NCBI Taxonomy" id="1208365"/>
    <lineage>
        <taxon>Bacteria</taxon>
        <taxon>Pseudomonadati</taxon>
        <taxon>Pseudomonadota</taxon>
        <taxon>Gammaproteobacteria</taxon>
        <taxon>SAR86 cluster</taxon>
    </lineage>
</organism>
<evidence type="ECO:0000256" key="1">
    <source>
        <dbReference type="ARBA" id="ARBA00001970"/>
    </source>
</evidence>
<dbReference type="PANTHER" id="PTHR40255:SF1">
    <property type="entry name" value="PROTOPORPHYRINOGEN IX OXIDASE"/>
    <property type="match status" value="1"/>
</dbReference>
<dbReference type="EMBL" id="AMWX01000002">
    <property type="protein sequence ID" value="EKO36907.1"/>
    <property type="molecule type" value="Genomic_DNA"/>
</dbReference>
<gene>
    <name evidence="16" type="ORF">B273_1020</name>
</gene>
<evidence type="ECO:0000256" key="10">
    <source>
        <dbReference type="ARBA" id="ARBA00022989"/>
    </source>
</evidence>
<dbReference type="GO" id="GO:0016491">
    <property type="term" value="F:oxidoreductase activity"/>
    <property type="evidence" value="ECO:0007669"/>
    <property type="project" value="UniProtKB-KW"/>
</dbReference>
<dbReference type="UniPathway" id="UPA00251">
    <property type="reaction ID" value="UER00324"/>
</dbReference>
<dbReference type="GO" id="GO:0005886">
    <property type="term" value="C:plasma membrane"/>
    <property type="evidence" value="ECO:0007669"/>
    <property type="project" value="UniProtKB-SubCell"/>
</dbReference>
<keyword evidence="8 15" id="KW-0812">Transmembrane</keyword>
<feature type="transmembrane region" description="Helical" evidence="15">
    <location>
        <begin position="77"/>
        <end position="95"/>
    </location>
</feature>
<dbReference type="STRING" id="1208365.B273_1020"/>
<protein>
    <recommendedName>
        <fullName evidence="5">Protoporphyrinogen IX oxidase</fullName>
    </recommendedName>
</protein>
<evidence type="ECO:0000256" key="7">
    <source>
        <dbReference type="ARBA" id="ARBA00022617"/>
    </source>
</evidence>
<keyword evidence="6" id="KW-1003">Cell membrane</keyword>
<comment type="pathway">
    <text evidence="3">Porphyrin-containing compound metabolism; protoporphyrin-IX biosynthesis; protoporphyrin-IX from protoporphyrinogen-IX: step 1/1.</text>
</comment>
<name>K6FE40_9GAMM</name>
<keyword evidence="13 15" id="KW-0472">Membrane</keyword>
<keyword evidence="9" id="KW-0479">Metal-binding</keyword>
<dbReference type="GO" id="GO:0046872">
    <property type="term" value="F:metal ion binding"/>
    <property type="evidence" value="ECO:0007669"/>
    <property type="project" value="UniProtKB-KW"/>
</dbReference>
<feature type="transmembrane region" description="Helical" evidence="15">
    <location>
        <begin position="39"/>
        <end position="57"/>
    </location>
</feature>
<keyword evidence="10 15" id="KW-1133">Transmembrane helix</keyword>
<evidence type="ECO:0000256" key="11">
    <source>
        <dbReference type="ARBA" id="ARBA00023002"/>
    </source>
</evidence>
<proteinExistence type="inferred from homology"/>
<keyword evidence="17" id="KW-1185">Reference proteome</keyword>
<evidence type="ECO:0000256" key="15">
    <source>
        <dbReference type="SAM" id="Phobius"/>
    </source>
</evidence>
<keyword evidence="7" id="KW-0349">Heme</keyword>
<evidence type="ECO:0000256" key="5">
    <source>
        <dbReference type="ARBA" id="ARBA00017504"/>
    </source>
</evidence>
<comment type="similarity">
    <text evidence="4">Belongs to the HemJ family.</text>
</comment>
<dbReference type="AlphaFoldDB" id="K6FE40"/>
<dbReference type="Proteomes" id="UP000010310">
    <property type="component" value="Unassembled WGS sequence"/>
</dbReference>
<dbReference type="InterPro" id="IPR005265">
    <property type="entry name" value="HemJ-like"/>
</dbReference>
<feature type="transmembrane region" description="Helical" evidence="15">
    <location>
        <begin position="12"/>
        <end position="33"/>
    </location>
</feature>
<dbReference type="GO" id="GO:0006782">
    <property type="term" value="P:protoporphyrinogen IX biosynthetic process"/>
    <property type="evidence" value="ECO:0007669"/>
    <property type="project" value="UniProtKB-UniPathway"/>
</dbReference>
<dbReference type="PANTHER" id="PTHR40255">
    <property type="entry name" value="UPF0093 MEMBRANE PROTEIN SLR1790"/>
    <property type="match status" value="1"/>
</dbReference>
<dbReference type="PATRIC" id="fig|1208365.4.peg.599"/>
<keyword evidence="12" id="KW-0408">Iron</keyword>
<comment type="cofactor">
    <cofactor evidence="1">
        <name>heme b</name>
        <dbReference type="ChEBI" id="CHEBI:60344"/>
    </cofactor>
</comment>
<evidence type="ECO:0000313" key="17">
    <source>
        <dbReference type="Proteomes" id="UP000010310"/>
    </source>
</evidence>
<evidence type="ECO:0000256" key="3">
    <source>
        <dbReference type="ARBA" id="ARBA00005073"/>
    </source>
</evidence>
<comment type="catalytic activity">
    <reaction evidence="14">
        <text>protoporphyrinogen IX + 3 A = protoporphyrin IX + 3 AH2</text>
        <dbReference type="Rhea" id="RHEA:62000"/>
        <dbReference type="ChEBI" id="CHEBI:13193"/>
        <dbReference type="ChEBI" id="CHEBI:17499"/>
        <dbReference type="ChEBI" id="CHEBI:57306"/>
        <dbReference type="ChEBI" id="CHEBI:57307"/>
    </reaction>
</comment>
<evidence type="ECO:0000256" key="2">
    <source>
        <dbReference type="ARBA" id="ARBA00004651"/>
    </source>
</evidence>
<evidence type="ECO:0000256" key="12">
    <source>
        <dbReference type="ARBA" id="ARBA00023004"/>
    </source>
</evidence>
<comment type="caution">
    <text evidence="16">The sequence shown here is derived from an EMBL/GenBank/DDBJ whole genome shotgun (WGS) entry which is preliminary data.</text>
</comment>
<dbReference type="PIRSF" id="PIRSF004638">
    <property type="entry name" value="UCP004638"/>
    <property type="match status" value="1"/>
</dbReference>
<dbReference type="Pfam" id="PF03653">
    <property type="entry name" value="UPF0093"/>
    <property type="match status" value="1"/>
</dbReference>
<evidence type="ECO:0000313" key="16">
    <source>
        <dbReference type="EMBL" id="EKO36907.1"/>
    </source>
</evidence>
<evidence type="ECO:0000256" key="8">
    <source>
        <dbReference type="ARBA" id="ARBA00022692"/>
    </source>
</evidence>
<sequence length="97" mass="11269">MQENLIRFITPLGLLAIFFGLLMGFLGSDWIGFLSQNWIIVKLFVVLVLFFYQIFCWKILKNLKSASHNWTGFKLRVFNEIPVLLLLIGIIAAVFKF</sequence>
<accession>K6FE40</accession>
<evidence type="ECO:0000256" key="14">
    <source>
        <dbReference type="ARBA" id="ARBA00048390"/>
    </source>
</evidence>
<evidence type="ECO:0000256" key="6">
    <source>
        <dbReference type="ARBA" id="ARBA00022475"/>
    </source>
</evidence>
<keyword evidence="11" id="KW-0560">Oxidoreductase</keyword>
<reference evidence="16 17" key="1">
    <citation type="submission" date="2012-09" db="EMBL/GenBank/DDBJ databases">
        <authorList>
            <person name="Dupont C.L."/>
            <person name="Rusch D.B."/>
            <person name="Lombardo M.-J."/>
            <person name="Novotny M."/>
            <person name="Yee-Greenbaum J."/>
            <person name="Laskin R."/>
        </authorList>
    </citation>
    <scope>NUCLEOTIDE SEQUENCE [LARGE SCALE GENOMIC DNA]</scope>
    <source>
        <strain evidence="16">SAR86E</strain>
    </source>
</reference>
<comment type="subcellular location">
    <subcellularLocation>
        <location evidence="2">Cell membrane</location>
        <topology evidence="2">Multi-pass membrane protein</topology>
    </subcellularLocation>
</comment>
<evidence type="ECO:0000256" key="13">
    <source>
        <dbReference type="ARBA" id="ARBA00023136"/>
    </source>
</evidence>
<evidence type="ECO:0000256" key="4">
    <source>
        <dbReference type="ARBA" id="ARBA00006501"/>
    </source>
</evidence>
<evidence type="ECO:0000256" key="9">
    <source>
        <dbReference type="ARBA" id="ARBA00022723"/>
    </source>
</evidence>